<dbReference type="InterPro" id="IPR057326">
    <property type="entry name" value="KR_dom"/>
</dbReference>
<evidence type="ECO:0000259" key="3">
    <source>
        <dbReference type="SMART" id="SM00822"/>
    </source>
</evidence>
<dbReference type="GO" id="GO:0016491">
    <property type="term" value="F:oxidoreductase activity"/>
    <property type="evidence" value="ECO:0007669"/>
    <property type="project" value="UniProtKB-KW"/>
</dbReference>
<protein>
    <submittedName>
        <fullName evidence="4">SDR family NAD(P)-dependent oxidoreductase</fullName>
        <ecNumber evidence="4">1.-.-.-</ecNumber>
    </submittedName>
</protein>
<organism evidence="4 5">
    <name type="scientific">Actinokineospora soli</name>
    <dbReference type="NCBI Taxonomy" id="1048753"/>
    <lineage>
        <taxon>Bacteria</taxon>
        <taxon>Bacillati</taxon>
        <taxon>Actinomycetota</taxon>
        <taxon>Actinomycetes</taxon>
        <taxon>Pseudonocardiales</taxon>
        <taxon>Pseudonocardiaceae</taxon>
        <taxon>Actinokineospora</taxon>
    </lineage>
</organism>
<dbReference type="PANTHER" id="PTHR44196:SF1">
    <property type="entry name" value="DEHYDROGENASE_REDUCTASE SDR FAMILY MEMBER 7B"/>
    <property type="match status" value="1"/>
</dbReference>
<evidence type="ECO:0000256" key="2">
    <source>
        <dbReference type="ARBA" id="ARBA00023002"/>
    </source>
</evidence>
<reference evidence="5" key="1">
    <citation type="journal article" date="2019" name="Int. J. Syst. Evol. Microbiol.">
        <title>The Global Catalogue of Microorganisms (GCM) 10K type strain sequencing project: providing services to taxonomists for standard genome sequencing and annotation.</title>
        <authorList>
            <consortium name="The Broad Institute Genomics Platform"/>
            <consortium name="The Broad Institute Genome Sequencing Center for Infectious Disease"/>
            <person name="Wu L."/>
            <person name="Ma J."/>
        </authorList>
    </citation>
    <scope>NUCLEOTIDE SEQUENCE [LARGE SCALE GENOMIC DNA]</scope>
    <source>
        <strain evidence="5">JCM 17695</strain>
    </source>
</reference>
<dbReference type="Gene3D" id="3.40.50.720">
    <property type="entry name" value="NAD(P)-binding Rossmann-like Domain"/>
    <property type="match status" value="1"/>
</dbReference>
<accession>A0ABW2TT61</accession>
<evidence type="ECO:0000256" key="1">
    <source>
        <dbReference type="ARBA" id="ARBA00006484"/>
    </source>
</evidence>
<name>A0ABW2TT61_9PSEU</name>
<keyword evidence="5" id="KW-1185">Reference proteome</keyword>
<proteinExistence type="inferred from homology"/>
<dbReference type="Pfam" id="PF00106">
    <property type="entry name" value="adh_short"/>
    <property type="match status" value="1"/>
</dbReference>
<dbReference type="EC" id="1.-.-.-" evidence="4"/>
<dbReference type="InterPro" id="IPR036291">
    <property type="entry name" value="NAD(P)-bd_dom_sf"/>
</dbReference>
<dbReference type="PRINTS" id="PR00081">
    <property type="entry name" value="GDHRDH"/>
</dbReference>
<dbReference type="CDD" id="cd05233">
    <property type="entry name" value="SDR_c"/>
    <property type="match status" value="1"/>
</dbReference>
<gene>
    <name evidence="4" type="ORF">ACFQV2_26675</name>
</gene>
<comment type="caution">
    <text evidence="4">The sequence shown here is derived from an EMBL/GenBank/DDBJ whole genome shotgun (WGS) entry which is preliminary data.</text>
</comment>
<dbReference type="PROSITE" id="PS00061">
    <property type="entry name" value="ADH_SHORT"/>
    <property type="match status" value="1"/>
</dbReference>
<keyword evidence="2 4" id="KW-0560">Oxidoreductase</keyword>
<dbReference type="PANTHER" id="PTHR44196">
    <property type="entry name" value="DEHYDROGENASE/REDUCTASE SDR FAMILY MEMBER 7B"/>
    <property type="match status" value="1"/>
</dbReference>
<feature type="domain" description="Ketoreductase" evidence="3">
    <location>
        <begin position="2"/>
        <end position="176"/>
    </location>
</feature>
<dbReference type="Proteomes" id="UP001596512">
    <property type="component" value="Unassembled WGS sequence"/>
</dbReference>
<dbReference type="SUPFAM" id="SSF51735">
    <property type="entry name" value="NAD(P)-binding Rossmann-fold domains"/>
    <property type="match status" value="1"/>
</dbReference>
<dbReference type="SMART" id="SM00822">
    <property type="entry name" value="PKS_KR"/>
    <property type="match status" value="1"/>
</dbReference>
<comment type="similarity">
    <text evidence="1">Belongs to the short-chain dehydrogenases/reductases (SDR) family.</text>
</comment>
<sequence length="251" mass="26396">MAVAVVTGASSGIGLELAREFAEHDFDVVLVAEEPEVHAAAAEIGGRALQLDLTDPAAVEELVAQVGQPDAVAINAGIGASGAFVHATTLEEHLDTVDLNVRSAVHLAKRVLPGMVDRGSGRVMFTSSIASVAPGPYQAVYNASKAFLRSFAQALRQELKGTGVTVTTLMPGLTETKFFERASMFDTKLGAMPKKDKASTVAHQGYEAMMKGRSSVVTGTVLNRVQTIASRFLPDRVLAAVHKRLSKPGTA</sequence>
<dbReference type="EMBL" id="JBHTEY010000004">
    <property type="protein sequence ID" value="MFC7616519.1"/>
    <property type="molecule type" value="Genomic_DNA"/>
</dbReference>
<dbReference type="InterPro" id="IPR020904">
    <property type="entry name" value="Sc_DH/Rdtase_CS"/>
</dbReference>
<evidence type="ECO:0000313" key="5">
    <source>
        <dbReference type="Proteomes" id="UP001596512"/>
    </source>
</evidence>
<dbReference type="InterPro" id="IPR002347">
    <property type="entry name" value="SDR_fam"/>
</dbReference>
<evidence type="ECO:0000313" key="4">
    <source>
        <dbReference type="EMBL" id="MFC7616519.1"/>
    </source>
</evidence>